<dbReference type="Proteomes" id="UP001385951">
    <property type="component" value="Unassembled WGS sequence"/>
</dbReference>
<evidence type="ECO:0000313" key="3">
    <source>
        <dbReference type="Proteomes" id="UP001385951"/>
    </source>
</evidence>
<sequence>MQEPQAITQTRFNFGQTTIRRSHGIKHFFHRDPQLKPRVEHNPQAIATPPPSRPSSRSSTFSSPHNRNPVAIEPSRLINAFAADVTSGGCEEDDYDLNPSLGEYDHANFLGNIDGLLRTELQDVERPISFTQSQSTTHSPHLRAVHATEHSADVSHASRLLQDRNPVDLGGIHRDLCLDIPLSIPDCSRRLWNVNQDIGLQRNKSCEAEVVHPLAVVCDVAAPRPQIPRSKTTAPDFSRPQSKPSRGRENRADFQVVGVEYYVNDPSSSTGVRLLPGRPRRTTKASRSSTPARKLQ</sequence>
<dbReference type="AlphaFoldDB" id="A0AAW0GNJ6"/>
<gene>
    <name evidence="2" type="ORF">QCA50_004293</name>
</gene>
<protein>
    <submittedName>
        <fullName evidence="2">Uncharacterized protein</fullName>
    </submittedName>
</protein>
<feature type="region of interest" description="Disordered" evidence="1">
    <location>
        <begin position="226"/>
        <end position="252"/>
    </location>
</feature>
<feature type="compositionally biased region" description="Polar residues" evidence="1">
    <location>
        <begin position="285"/>
        <end position="296"/>
    </location>
</feature>
<dbReference type="EMBL" id="JASBNA010000004">
    <property type="protein sequence ID" value="KAK7692660.1"/>
    <property type="molecule type" value="Genomic_DNA"/>
</dbReference>
<feature type="compositionally biased region" description="Polar residues" evidence="1">
    <location>
        <begin position="229"/>
        <end position="244"/>
    </location>
</feature>
<accession>A0AAW0GNJ6</accession>
<feature type="compositionally biased region" description="Low complexity" evidence="1">
    <location>
        <begin position="54"/>
        <end position="64"/>
    </location>
</feature>
<proteinExistence type="predicted"/>
<evidence type="ECO:0000256" key="1">
    <source>
        <dbReference type="SAM" id="MobiDB-lite"/>
    </source>
</evidence>
<feature type="region of interest" description="Disordered" evidence="1">
    <location>
        <begin position="42"/>
        <end position="73"/>
    </location>
</feature>
<feature type="region of interest" description="Disordered" evidence="1">
    <location>
        <begin position="265"/>
        <end position="296"/>
    </location>
</feature>
<comment type="caution">
    <text evidence="2">The sequence shown here is derived from an EMBL/GenBank/DDBJ whole genome shotgun (WGS) entry which is preliminary data.</text>
</comment>
<name>A0AAW0GNJ6_9APHY</name>
<evidence type="ECO:0000313" key="2">
    <source>
        <dbReference type="EMBL" id="KAK7692660.1"/>
    </source>
</evidence>
<reference evidence="2 3" key="1">
    <citation type="submission" date="2022-09" db="EMBL/GenBank/DDBJ databases">
        <authorList>
            <person name="Palmer J.M."/>
        </authorList>
    </citation>
    <scope>NUCLEOTIDE SEQUENCE [LARGE SCALE GENOMIC DNA]</scope>
    <source>
        <strain evidence="2 3">DSM 7382</strain>
    </source>
</reference>
<keyword evidence="3" id="KW-1185">Reference proteome</keyword>
<organism evidence="2 3">
    <name type="scientific">Cerrena zonata</name>
    <dbReference type="NCBI Taxonomy" id="2478898"/>
    <lineage>
        <taxon>Eukaryota</taxon>
        <taxon>Fungi</taxon>
        <taxon>Dikarya</taxon>
        <taxon>Basidiomycota</taxon>
        <taxon>Agaricomycotina</taxon>
        <taxon>Agaricomycetes</taxon>
        <taxon>Polyporales</taxon>
        <taxon>Cerrenaceae</taxon>
        <taxon>Cerrena</taxon>
    </lineage>
</organism>